<dbReference type="EMBL" id="FNHU01000004">
    <property type="protein sequence ID" value="SDM58950.1"/>
    <property type="molecule type" value="Genomic_DNA"/>
</dbReference>
<dbReference type="InterPro" id="IPR036259">
    <property type="entry name" value="MFS_trans_sf"/>
</dbReference>
<organism evidence="8 9">
    <name type="scientific">Actinomyces ruminicola</name>
    <dbReference type="NCBI Taxonomy" id="332524"/>
    <lineage>
        <taxon>Bacteria</taxon>
        <taxon>Bacillati</taxon>
        <taxon>Actinomycetota</taxon>
        <taxon>Actinomycetes</taxon>
        <taxon>Actinomycetales</taxon>
        <taxon>Actinomycetaceae</taxon>
        <taxon>Actinomyces</taxon>
    </lineage>
</organism>
<dbReference type="GO" id="GO:0022857">
    <property type="term" value="F:transmembrane transporter activity"/>
    <property type="evidence" value="ECO:0007669"/>
    <property type="project" value="InterPro"/>
</dbReference>
<reference evidence="8 9" key="1">
    <citation type="submission" date="2016-10" db="EMBL/GenBank/DDBJ databases">
        <authorList>
            <person name="de Groot N.N."/>
        </authorList>
    </citation>
    <scope>NUCLEOTIDE SEQUENCE [LARGE SCALE GENOMIC DNA]</scope>
    <source>
        <strain evidence="8 9">KPR-7B</strain>
    </source>
</reference>
<gene>
    <name evidence="8" type="ORF">SAMN04487766_10492</name>
</gene>
<keyword evidence="2" id="KW-0813">Transport</keyword>
<keyword evidence="4 7" id="KW-0812">Transmembrane</keyword>
<comment type="subcellular location">
    <subcellularLocation>
        <location evidence="1">Cell inner membrane</location>
        <topology evidence="1">Multi-pass membrane protein</topology>
    </subcellularLocation>
</comment>
<dbReference type="PANTHER" id="PTHR23513:SF9">
    <property type="entry name" value="ENTEROBACTIN EXPORTER ENTS"/>
    <property type="match status" value="1"/>
</dbReference>
<name>A0A1G9UG66_9ACTO</name>
<feature type="transmembrane region" description="Helical" evidence="7">
    <location>
        <begin position="235"/>
        <end position="255"/>
    </location>
</feature>
<dbReference type="Gene3D" id="1.20.1250.20">
    <property type="entry name" value="MFS general substrate transporter like domains"/>
    <property type="match status" value="1"/>
</dbReference>
<dbReference type="Proteomes" id="UP000199671">
    <property type="component" value="Unassembled WGS sequence"/>
</dbReference>
<feature type="transmembrane region" description="Helical" evidence="7">
    <location>
        <begin position="194"/>
        <end position="214"/>
    </location>
</feature>
<dbReference type="SUPFAM" id="SSF103473">
    <property type="entry name" value="MFS general substrate transporter"/>
    <property type="match status" value="1"/>
</dbReference>
<feature type="transmembrane region" description="Helical" evidence="7">
    <location>
        <begin position="261"/>
        <end position="282"/>
    </location>
</feature>
<dbReference type="InterPro" id="IPR011701">
    <property type="entry name" value="MFS"/>
</dbReference>
<keyword evidence="5 7" id="KW-1133">Transmembrane helix</keyword>
<evidence type="ECO:0000256" key="3">
    <source>
        <dbReference type="ARBA" id="ARBA00022475"/>
    </source>
</evidence>
<evidence type="ECO:0000313" key="9">
    <source>
        <dbReference type="Proteomes" id="UP000199671"/>
    </source>
</evidence>
<protein>
    <submittedName>
        <fullName evidence="8">Major Facilitator Superfamily protein</fullName>
    </submittedName>
</protein>
<evidence type="ECO:0000256" key="4">
    <source>
        <dbReference type="ARBA" id="ARBA00022692"/>
    </source>
</evidence>
<evidence type="ECO:0000256" key="7">
    <source>
        <dbReference type="SAM" id="Phobius"/>
    </source>
</evidence>
<sequence>MGRAVARLADRHGARRAALGGILANVALYTAFIPTAVAADSTWVYWAFSFGFGSARPFVDNAVHILVVETSQEVAIERTNGVLSTGQSLGGIAGPSLAGALFAWSRISPIVGAIVCACAALICVARISGSAQPEPTEARTTGTSRALLRANRVALALSVSGFLSNVFAGCYSAVLPLYLLRVVQLPPQVYGLNSTIGLLLACTAFYGIGLGGWNSSTSSALLRSAHGPGGHGITTMYRSIVFAGAPLGSGLGALMGSFSPAWGVFTAGVGTAACGCVLAVMAGGDVGARVHC</sequence>
<evidence type="ECO:0000256" key="5">
    <source>
        <dbReference type="ARBA" id="ARBA00022989"/>
    </source>
</evidence>
<keyword evidence="6 7" id="KW-0472">Membrane</keyword>
<evidence type="ECO:0000256" key="2">
    <source>
        <dbReference type="ARBA" id="ARBA00022448"/>
    </source>
</evidence>
<evidence type="ECO:0000256" key="6">
    <source>
        <dbReference type="ARBA" id="ARBA00023136"/>
    </source>
</evidence>
<evidence type="ECO:0000256" key="1">
    <source>
        <dbReference type="ARBA" id="ARBA00004429"/>
    </source>
</evidence>
<feature type="transmembrane region" description="Helical" evidence="7">
    <location>
        <begin position="153"/>
        <end position="174"/>
    </location>
</feature>
<accession>A0A1G9UG66</accession>
<proteinExistence type="predicted"/>
<dbReference type="PANTHER" id="PTHR23513">
    <property type="entry name" value="INTEGRAL MEMBRANE EFFLUX PROTEIN-RELATED"/>
    <property type="match status" value="1"/>
</dbReference>
<dbReference type="GO" id="GO:0005886">
    <property type="term" value="C:plasma membrane"/>
    <property type="evidence" value="ECO:0007669"/>
    <property type="project" value="UniProtKB-SubCell"/>
</dbReference>
<dbReference type="Pfam" id="PF07690">
    <property type="entry name" value="MFS_1"/>
    <property type="match status" value="1"/>
</dbReference>
<feature type="transmembrane region" description="Helical" evidence="7">
    <location>
        <begin position="21"/>
        <end position="48"/>
    </location>
</feature>
<feature type="transmembrane region" description="Helical" evidence="7">
    <location>
        <begin position="107"/>
        <end position="125"/>
    </location>
</feature>
<dbReference type="OrthoDB" id="3254891at2"/>
<keyword evidence="3" id="KW-1003">Cell membrane</keyword>
<dbReference type="AlphaFoldDB" id="A0A1G9UG66"/>
<evidence type="ECO:0000313" key="8">
    <source>
        <dbReference type="EMBL" id="SDM58950.1"/>
    </source>
</evidence>